<keyword evidence="6" id="KW-1185">Reference proteome</keyword>
<dbReference type="PANTHER" id="PTHR46796:SF13">
    <property type="entry name" value="HTH-TYPE TRANSCRIPTIONAL ACTIVATOR RHAS"/>
    <property type="match status" value="1"/>
</dbReference>
<evidence type="ECO:0000313" key="5">
    <source>
        <dbReference type="EMBL" id="PWB00485.1"/>
    </source>
</evidence>
<dbReference type="GO" id="GO:0043565">
    <property type="term" value="F:sequence-specific DNA binding"/>
    <property type="evidence" value="ECO:0007669"/>
    <property type="project" value="InterPro"/>
</dbReference>
<dbReference type="AlphaFoldDB" id="A0A2V1IKE3"/>
<dbReference type="InterPro" id="IPR046532">
    <property type="entry name" value="DUF6597"/>
</dbReference>
<dbReference type="EMBL" id="PUEC01000040">
    <property type="protein sequence ID" value="PWB00485.1"/>
    <property type="molecule type" value="Genomic_DNA"/>
</dbReference>
<dbReference type="SMART" id="SM00342">
    <property type="entry name" value="HTH_ARAC"/>
    <property type="match status" value="1"/>
</dbReference>
<dbReference type="Gene3D" id="1.10.10.60">
    <property type="entry name" value="Homeodomain-like"/>
    <property type="match status" value="1"/>
</dbReference>
<dbReference type="InterPro" id="IPR009057">
    <property type="entry name" value="Homeodomain-like_sf"/>
</dbReference>
<dbReference type="InterPro" id="IPR018060">
    <property type="entry name" value="HTH_AraC"/>
</dbReference>
<dbReference type="Pfam" id="PF20240">
    <property type="entry name" value="DUF6597"/>
    <property type="match status" value="1"/>
</dbReference>
<dbReference type="Proteomes" id="UP000244905">
    <property type="component" value="Unassembled WGS sequence"/>
</dbReference>
<evidence type="ECO:0000313" key="6">
    <source>
        <dbReference type="Proteomes" id="UP000244905"/>
    </source>
</evidence>
<proteinExistence type="predicted"/>
<dbReference type="PROSITE" id="PS01124">
    <property type="entry name" value="HTH_ARAC_FAMILY_2"/>
    <property type="match status" value="1"/>
</dbReference>
<keyword evidence="3" id="KW-0804">Transcription</keyword>
<dbReference type="PANTHER" id="PTHR46796">
    <property type="entry name" value="HTH-TYPE TRANSCRIPTIONAL ACTIVATOR RHAS-RELATED"/>
    <property type="match status" value="1"/>
</dbReference>
<accession>A0A2V1IKE3</accession>
<dbReference type="Pfam" id="PF12833">
    <property type="entry name" value="HTH_18"/>
    <property type="match status" value="1"/>
</dbReference>
<reference evidence="6" key="1">
    <citation type="submission" date="2018-02" db="EMBL/GenBank/DDBJ databases">
        <authorList>
            <person name="Clavel T."/>
            <person name="Strowig T."/>
        </authorList>
    </citation>
    <scope>NUCLEOTIDE SEQUENCE [LARGE SCALE GENOMIC DNA]</scope>
    <source>
        <strain evidence="6">DSM 103720</strain>
    </source>
</reference>
<evidence type="ECO:0000259" key="4">
    <source>
        <dbReference type="PROSITE" id="PS01124"/>
    </source>
</evidence>
<dbReference type="InterPro" id="IPR050204">
    <property type="entry name" value="AraC_XylS_family_regulators"/>
</dbReference>
<protein>
    <submittedName>
        <fullName evidence="5">AraC family transcriptional regulator</fullName>
    </submittedName>
</protein>
<gene>
    <name evidence="5" type="ORF">C5O23_12615</name>
</gene>
<feature type="domain" description="HTH araC/xylS-type" evidence="4">
    <location>
        <begin position="149"/>
        <end position="248"/>
    </location>
</feature>
<dbReference type="GeneID" id="82527166"/>
<keyword evidence="1" id="KW-0805">Transcription regulation</keyword>
<dbReference type="GO" id="GO:0003700">
    <property type="term" value="F:DNA-binding transcription factor activity"/>
    <property type="evidence" value="ECO:0007669"/>
    <property type="project" value="InterPro"/>
</dbReference>
<evidence type="ECO:0000256" key="2">
    <source>
        <dbReference type="ARBA" id="ARBA00023125"/>
    </source>
</evidence>
<sequence>MKIYHPRSELRPYVRYYWVLKGDEPFSILTFPIGCPQIIFHKKTPLYIPELDKSQSQFTISGQVNFPAHIQSDGSLEMIVAVFYPHTVGMFIDTPPSAFYNLEISGYDIENRQLNEIAQKIFDCENAKDCIDILEDFLTSKIRPVLNISRVGSTIGTLLSVPSTSVNALADRACLSKRQYERVFRETVGMNPKEYARIVKFQKALWLMQRGESNYAGIAAECGYSDQSHFIRNFKKLSGYTPEALIKHCAPYSDLFTNPA</sequence>
<comment type="caution">
    <text evidence="5">The sequence shown here is derived from an EMBL/GenBank/DDBJ whole genome shotgun (WGS) entry which is preliminary data.</text>
</comment>
<evidence type="ECO:0000256" key="1">
    <source>
        <dbReference type="ARBA" id="ARBA00023015"/>
    </source>
</evidence>
<keyword evidence="2" id="KW-0238">DNA-binding</keyword>
<evidence type="ECO:0000256" key="3">
    <source>
        <dbReference type="ARBA" id="ARBA00023163"/>
    </source>
</evidence>
<dbReference type="SUPFAM" id="SSF46689">
    <property type="entry name" value="Homeodomain-like"/>
    <property type="match status" value="1"/>
</dbReference>
<name>A0A2V1IKE3_9BACT</name>
<organism evidence="5 6">
    <name type="scientific">Duncaniella muris</name>
    <dbReference type="NCBI Taxonomy" id="2094150"/>
    <lineage>
        <taxon>Bacteria</taxon>
        <taxon>Pseudomonadati</taxon>
        <taxon>Bacteroidota</taxon>
        <taxon>Bacteroidia</taxon>
        <taxon>Bacteroidales</taxon>
        <taxon>Muribaculaceae</taxon>
        <taxon>Duncaniella</taxon>
    </lineage>
</organism>
<dbReference type="RefSeq" id="WP_107033282.1">
    <property type="nucleotide sequence ID" value="NZ_PUEC01000040.1"/>
</dbReference>